<keyword evidence="2" id="KW-1185">Reference proteome</keyword>
<gene>
    <name evidence="1" type="ORF">A0H81_00884</name>
</gene>
<dbReference type="AlphaFoldDB" id="A0A1C7MR04"/>
<evidence type="ECO:0000313" key="2">
    <source>
        <dbReference type="Proteomes" id="UP000092993"/>
    </source>
</evidence>
<name>A0A1C7MR04_GRIFR</name>
<evidence type="ECO:0000313" key="1">
    <source>
        <dbReference type="EMBL" id="OBZ79291.1"/>
    </source>
</evidence>
<organism evidence="1 2">
    <name type="scientific">Grifola frondosa</name>
    <name type="common">Maitake</name>
    <name type="synonym">Polyporus frondosus</name>
    <dbReference type="NCBI Taxonomy" id="5627"/>
    <lineage>
        <taxon>Eukaryota</taxon>
        <taxon>Fungi</taxon>
        <taxon>Dikarya</taxon>
        <taxon>Basidiomycota</taxon>
        <taxon>Agaricomycotina</taxon>
        <taxon>Agaricomycetes</taxon>
        <taxon>Polyporales</taxon>
        <taxon>Grifolaceae</taxon>
        <taxon>Grifola</taxon>
    </lineage>
</organism>
<sequence length="159" mass="18642">MPRPSPWVELRNVVLFHERARSRNPRQFSDVSCVHTEIPRARYLTDLRRLPFIHIFRLRWAEFASTLDDPLPNTAHFHTHRYSITPLWNFSSCRAYPVSSYSIRSIQTHSSERRLGLEVPPRNHSQRVMRELCLATCSIMSGQYPPDNQLLLYILGGPM</sequence>
<proteinExistence type="predicted"/>
<reference evidence="1 2" key="1">
    <citation type="submission" date="2016-03" db="EMBL/GenBank/DDBJ databases">
        <title>Whole genome sequencing of Grifola frondosa 9006-11.</title>
        <authorList>
            <person name="Min B."/>
            <person name="Park H."/>
            <person name="Kim J.-G."/>
            <person name="Cho H."/>
            <person name="Oh Y.-L."/>
            <person name="Kong W.-S."/>
            <person name="Choi I.-G."/>
        </authorList>
    </citation>
    <scope>NUCLEOTIDE SEQUENCE [LARGE SCALE GENOMIC DNA]</scope>
    <source>
        <strain evidence="1 2">9006-11</strain>
    </source>
</reference>
<dbReference type="Proteomes" id="UP000092993">
    <property type="component" value="Unassembled WGS sequence"/>
</dbReference>
<protein>
    <submittedName>
        <fullName evidence="1">Uncharacterized protein</fullName>
    </submittedName>
</protein>
<comment type="caution">
    <text evidence="1">The sequence shown here is derived from an EMBL/GenBank/DDBJ whole genome shotgun (WGS) entry which is preliminary data.</text>
</comment>
<accession>A0A1C7MR04</accession>
<dbReference type="EMBL" id="LUGG01000001">
    <property type="protein sequence ID" value="OBZ79291.1"/>
    <property type="molecule type" value="Genomic_DNA"/>
</dbReference>